<feature type="region of interest" description="Disordered" evidence="1">
    <location>
        <begin position="714"/>
        <end position="735"/>
    </location>
</feature>
<feature type="compositionally biased region" description="Low complexity" evidence="1">
    <location>
        <begin position="342"/>
        <end position="355"/>
    </location>
</feature>
<feature type="compositionally biased region" description="Polar residues" evidence="1">
    <location>
        <begin position="265"/>
        <end position="276"/>
    </location>
</feature>
<evidence type="ECO:0000313" key="3">
    <source>
        <dbReference type="Proteomes" id="UP000053841"/>
    </source>
</evidence>
<gene>
    <name evidence="2" type="ORF">COCCADRAFT_7505</name>
</gene>
<sequence>MQSDQDINGGGGGGSSGGTSRASNAPNTSRTSARTPDRVPNSKFLAPVSRGVYSMLRTETEMGSRHHETSMVPTASSICNTSSINSGQSHGHPSPSSVLRYPTASHRLQYGTNAMPPTMPILSGPPPPGTLRNRHQGQQRSQSIAHAIQPYSGFSSNPPLTSPPRAYIPQSQNSYAHVGSYEPGPKPMNLNSRLLSPALNNSIPLGVQASHSSEGQGPSNSGYYQSSISSARPYSDRDRQTTQQGQQHGGLVNPHNLGKTRNRRPSQSFSLGSEESQSQREFRFPLQERSGKEQSEGMRSDASQLHRSRATNIHDDQHFEVPPFLENHKQRIAVEPARFKRSVSGSMSSRSTRLRAGSDAPSSDLNLPRSPQHGTPTRTSHKESGMQVQRPADMSHEKSIVFGKKAPVRYYEYSEEFHGDGHIESDVRSISSNHVDHIYAKPEEHGSTAEQEGQSIPMVIASSEQRSTSGPADIATSREDRNETCTPETANLEASPASSVAPRFTNNWTQKEAGFSTRGDTKSLTECLDMSGNDQSVQPDNLLNKEQPVPNEHVVESVHPAESGNNSGTASLQTSLGLHIQEPSLGEQSSNSFNIPSKLSGPFALELLSDYTELKSASSIPINQEEFPLNPDSLSSPAIQVAAVPGPSEVTNAIQREESPMGRRFRFLIPQQIDSHSALVGNPGPTGYQHNLDTTCSGTQSPPLVYPPRDHIVRSQTTHHQAAVTSDAEPTSHTA</sequence>
<dbReference type="RefSeq" id="XP_007715231.1">
    <property type="nucleotide sequence ID" value="XM_007717041.1"/>
</dbReference>
<feature type="region of interest" description="Disordered" evidence="1">
    <location>
        <begin position="462"/>
        <end position="500"/>
    </location>
</feature>
<feature type="compositionally biased region" description="Polar residues" evidence="1">
    <location>
        <begin position="205"/>
        <end position="218"/>
    </location>
</feature>
<dbReference type="EMBL" id="KI964700">
    <property type="protein sequence ID" value="EUC30466.1"/>
    <property type="molecule type" value="Genomic_DNA"/>
</dbReference>
<feature type="compositionally biased region" description="Low complexity" evidence="1">
    <location>
        <begin position="219"/>
        <end position="230"/>
    </location>
</feature>
<dbReference type="KEGG" id="bze:COCCADRAFT_7505"/>
<feature type="compositionally biased region" description="Basic and acidic residues" evidence="1">
    <location>
        <begin position="58"/>
        <end position="69"/>
    </location>
</feature>
<proteinExistence type="predicted"/>
<feature type="compositionally biased region" description="Basic and acidic residues" evidence="1">
    <location>
        <begin position="289"/>
        <end position="299"/>
    </location>
</feature>
<organism evidence="2 3">
    <name type="scientific">Cochliobolus carbonum (strain 26-R-13)</name>
    <name type="common">Maize leaf spot fungus</name>
    <name type="synonym">Bipolaris zeicola</name>
    <dbReference type="NCBI Taxonomy" id="930089"/>
    <lineage>
        <taxon>Eukaryota</taxon>
        <taxon>Fungi</taxon>
        <taxon>Dikarya</taxon>
        <taxon>Ascomycota</taxon>
        <taxon>Pezizomycotina</taxon>
        <taxon>Dothideomycetes</taxon>
        <taxon>Pleosporomycetidae</taxon>
        <taxon>Pleosporales</taxon>
        <taxon>Pleosporineae</taxon>
        <taxon>Pleosporaceae</taxon>
        <taxon>Bipolaris</taxon>
    </lineage>
</organism>
<dbReference type="Proteomes" id="UP000053841">
    <property type="component" value="Unassembled WGS sequence"/>
</dbReference>
<feature type="compositionally biased region" description="Polar residues" evidence="1">
    <location>
        <begin position="71"/>
        <end position="85"/>
    </location>
</feature>
<feature type="compositionally biased region" description="Gly residues" evidence="1">
    <location>
        <begin position="8"/>
        <end position="17"/>
    </location>
</feature>
<feature type="compositionally biased region" description="Polar residues" evidence="1">
    <location>
        <begin position="19"/>
        <end position="34"/>
    </location>
</feature>
<feature type="compositionally biased region" description="Low complexity" evidence="1">
    <location>
        <begin position="86"/>
        <end position="97"/>
    </location>
</feature>
<evidence type="ECO:0000256" key="1">
    <source>
        <dbReference type="SAM" id="MobiDB-lite"/>
    </source>
</evidence>
<feature type="region of interest" description="Disordered" evidence="1">
    <location>
        <begin position="205"/>
        <end position="304"/>
    </location>
</feature>
<feature type="region of interest" description="Disordered" evidence="1">
    <location>
        <begin position="336"/>
        <end position="394"/>
    </location>
</feature>
<reference evidence="2 3" key="1">
    <citation type="journal article" date="2013" name="PLoS Genet.">
        <title>Comparative genome structure, secondary metabolite, and effector coding capacity across Cochliobolus pathogens.</title>
        <authorList>
            <person name="Condon B.J."/>
            <person name="Leng Y."/>
            <person name="Wu D."/>
            <person name="Bushley K.E."/>
            <person name="Ohm R.A."/>
            <person name="Otillar R."/>
            <person name="Martin J."/>
            <person name="Schackwitz W."/>
            <person name="Grimwood J."/>
            <person name="MohdZainudin N."/>
            <person name="Xue C."/>
            <person name="Wang R."/>
            <person name="Manning V.A."/>
            <person name="Dhillon B."/>
            <person name="Tu Z.J."/>
            <person name="Steffenson B.J."/>
            <person name="Salamov A."/>
            <person name="Sun H."/>
            <person name="Lowry S."/>
            <person name="LaButti K."/>
            <person name="Han J."/>
            <person name="Copeland A."/>
            <person name="Lindquist E."/>
            <person name="Barry K."/>
            <person name="Schmutz J."/>
            <person name="Baker S.E."/>
            <person name="Ciuffetti L.M."/>
            <person name="Grigoriev I.V."/>
            <person name="Zhong S."/>
            <person name="Turgeon B.G."/>
        </authorList>
    </citation>
    <scope>NUCLEOTIDE SEQUENCE [LARGE SCALE GENOMIC DNA]</scope>
    <source>
        <strain evidence="2 3">26-R-13</strain>
    </source>
</reference>
<dbReference type="OrthoDB" id="3922633at2759"/>
<feature type="compositionally biased region" description="Low complexity" evidence="1">
    <location>
        <begin position="241"/>
        <end position="250"/>
    </location>
</feature>
<feature type="region of interest" description="Disordered" evidence="1">
    <location>
        <begin position="1"/>
        <end position="98"/>
    </location>
</feature>
<feature type="compositionally biased region" description="Pro residues" evidence="1">
    <location>
        <begin position="117"/>
        <end position="129"/>
    </location>
</feature>
<dbReference type="HOGENOM" id="CLU_377207_0_0_1"/>
<dbReference type="AlphaFoldDB" id="W6YGN9"/>
<keyword evidence="3" id="KW-1185">Reference proteome</keyword>
<feature type="region of interest" description="Disordered" evidence="1">
    <location>
        <begin position="115"/>
        <end position="170"/>
    </location>
</feature>
<dbReference type="GeneID" id="19150813"/>
<accession>W6YGN9</accession>
<name>W6YGN9_COCC2</name>
<evidence type="ECO:0000313" key="2">
    <source>
        <dbReference type="EMBL" id="EUC30466.1"/>
    </source>
</evidence>
<protein>
    <submittedName>
        <fullName evidence="2">Uncharacterized protein</fullName>
    </submittedName>
</protein>